<dbReference type="RefSeq" id="WP_115389381.1">
    <property type="nucleotide sequence ID" value="NZ_JADZHC010000009.1"/>
</dbReference>
<protein>
    <submittedName>
        <fullName evidence="2">Bifunctional nicotinamide mononucleotide adenylyltransferase/ADP-ribose pyrophosphatase</fullName>
    </submittedName>
</protein>
<evidence type="ECO:0000313" key="2">
    <source>
        <dbReference type="EMBL" id="SUI57284.1"/>
    </source>
</evidence>
<dbReference type="SUPFAM" id="SSF46785">
    <property type="entry name" value="Winged helix' DNA-binding domain"/>
    <property type="match status" value="1"/>
</dbReference>
<dbReference type="PANTHER" id="PTHR43736:SF4">
    <property type="entry name" value="SLR1690 PROTEIN"/>
    <property type="match status" value="1"/>
</dbReference>
<dbReference type="Pfam" id="PF21906">
    <property type="entry name" value="WHD_NrtR"/>
    <property type="match status" value="1"/>
</dbReference>
<dbReference type="AlphaFoldDB" id="A0A379Z9T2"/>
<gene>
    <name evidence="2" type="ORF">NCTC10738_01235</name>
</gene>
<proteinExistence type="predicted"/>
<dbReference type="Pfam" id="PF00293">
    <property type="entry name" value="NUDIX"/>
    <property type="match status" value="1"/>
</dbReference>
<keyword evidence="3" id="KW-1185">Reference proteome</keyword>
<evidence type="ECO:0000313" key="3">
    <source>
        <dbReference type="Proteomes" id="UP000254069"/>
    </source>
</evidence>
<dbReference type="InterPro" id="IPR036390">
    <property type="entry name" value="WH_DNA-bd_sf"/>
</dbReference>
<dbReference type="PANTHER" id="PTHR43736">
    <property type="entry name" value="ADP-RIBOSE PYROPHOSPHATASE"/>
    <property type="match status" value="1"/>
</dbReference>
<dbReference type="InterPro" id="IPR015797">
    <property type="entry name" value="NUDIX_hydrolase-like_dom_sf"/>
</dbReference>
<dbReference type="GO" id="GO:0016779">
    <property type="term" value="F:nucleotidyltransferase activity"/>
    <property type="evidence" value="ECO:0007669"/>
    <property type="project" value="UniProtKB-KW"/>
</dbReference>
<dbReference type="InterPro" id="IPR000086">
    <property type="entry name" value="NUDIX_hydrolase_dom"/>
</dbReference>
<keyword evidence="2" id="KW-0808">Transferase</keyword>
<dbReference type="InterPro" id="IPR036388">
    <property type="entry name" value="WH-like_DNA-bd_sf"/>
</dbReference>
<name>A0A379Z9T2_9GAMM</name>
<dbReference type="InterPro" id="IPR054105">
    <property type="entry name" value="WHD_NrtR"/>
</dbReference>
<dbReference type="PROSITE" id="PS51462">
    <property type="entry name" value="NUDIX"/>
    <property type="match status" value="1"/>
</dbReference>
<dbReference type="SUPFAM" id="SSF55811">
    <property type="entry name" value="Nudix"/>
    <property type="match status" value="1"/>
</dbReference>
<dbReference type="Gene3D" id="1.10.10.10">
    <property type="entry name" value="Winged helix-like DNA-binding domain superfamily/Winged helix DNA-binding domain"/>
    <property type="match status" value="1"/>
</dbReference>
<organism evidence="2 3">
    <name type="scientific">Shewanella algae</name>
    <dbReference type="NCBI Taxonomy" id="38313"/>
    <lineage>
        <taxon>Bacteria</taxon>
        <taxon>Pseudomonadati</taxon>
        <taxon>Pseudomonadota</taxon>
        <taxon>Gammaproteobacteria</taxon>
        <taxon>Alteromonadales</taxon>
        <taxon>Shewanellaceae</taxon>
        <taxon>Shewanella</taxon>
    </lineage>
</organism>
<feature type="domain" description="Nudix hydrolase" evidence="1">
    <location>
        <begin position="21"/>
        <end position="154"/>
    </location>
</feature>
<dbReference type="EMBL" id="UGYO01000001">
    <property type="protein sequence ID" value="SUI57284.1"/>
    <property type="molecule type" value="Genomic_DNA"/>
</dbReference>
<sequence length="237" mass="26864">MTVTTEAEYLAQYNIHDYPLPLTSVDSVLLCVRERQLCVLLVKRSGFPYKGMWALPGGFIDLQQDEDIDASAKRKLKQKTGIVPPYLEQLQSIGNGSRDPRGWSVTISYYALMPHLEPVMEGSEESRWFSLQSLPEHLAFDHAEIIALAQERLRQKALYSLVAAFALPELFTLAELQRVHEAILGKPLQKKSFRRRIEQAGVLAPCGEGRVEVGRPPQLYRVLPEAADYRFVRNLEA</sequence>
<accession>A0A379Z9T2</accession>
<evidence type="ECO:0000259" key="1">
    <source>
        <dbReference type="PROSITE" id="PS51462"/>
    </source>
</evidence>
<dbReference type="CDD" id="cd18873">
    <property type="entry name" value="NUDIX_NadM_like"/>
    <property type="match status" value="1"/>
</dbReference>
<dbReference type="Proteomes" id="UP000254069">
    <property type="component" value="Unassembled WGS sequence"/>
</dbReference>
<reference evidence="2 3" key="1">
    <citation type="submission" date="2018-06" db="EMBL/GenBank/DDBJ databases">
        <authorList>
            <consortium name="Pathogen Informatics"/>
            <person name="Doyle S."/>
        </authorList>
    </citation>
    <scope>NUCLEOTIDE SEQUENCE [LARGE SCALE GENOMIC DNA]</scope>
    <source>
        <strain evidence="2 3">NCTC10738</strain>
    </source>
</reference>
<keyword evidence="2" id="KW-0548">Nucleotidyltransferase</keyword>
<dbReference type="Gene3D" id="3.90.79.10">
    <property type="entry name" value="Nucleoside Triphosphate Pyrophosphohydrolase"/>
    <property type="match status" value="1"/>
</dbReference>